<keyword evidence="1" id="KW-0175">Coiled coil</keyword>
<organism evidence="2 3">
    <name type="scientific">Cherax quadricarinatus</name>
    <name type="common">Australian red claw crayfish</name>
    <dbReference type="NCBI Taxonomy" id="27406"/>
    <lineage>
        <taxon>Eukaryota</taxon>
        <taxon>Metazoa</taxon>
        <taxon>Ecdysozoa</taxon>
        <taxon>Arthropoda</taxon>
        <taxon>Crustacea</taxon>
        <taxon>Multicrustacea</taxon>
        <taxon>Malacostraca</taxon>
        <taxon>Eumalacostraca</taxon>
        <taxon>Eucarida</taxon>
        <taxon>Decapoda</taxon>
        <taxon>Pleocyemata</taxon>
        <taxon>Astacidea</taxon>
        <taxon>Parastacoidea</taxon>
        <taxon>Parastacidae</taxon>
        <taxon>Cherax</taxon>
    </lineage>
</organism>
<feature type="coiled-coil region" evidence="1">
    <location>
        <begin position="62"/>
        <end position="89"/>
    </location>
</feature>
<dbReference type="Gene3D" id="1.10.287.370">
    <property type="match status" value="1"/>
</dbReference>
<protein>
    <submittedName>
        <fullName evidence="2">Uncharacterized protein</fullName>
    </submittedName>
</protein>
<dbReference type="GO" id="GO:0000122">
    <property type="term" value="P:negative regulation of transcription by RNA polymerase II"/>
    <property type="evidence" value="ECO:0007669"/>
    <property type="project" value="InterPro"/>
</dbReference>
<accession>A0AAW0WPC3</accession>
<evidence type="ECO:0000313" key="2">
    <source>
        <dbReference type="EMBL" id="KAK8727844.1"/>
    </source>
</evidence>
<dbReference type="PRINTS" id="PR01502">
    <property type="entry name" value="UXTPROTEIN"/>
</dbReference>
<dbReference type="AlphaFoldDB" id="A0AAW0WPC3"/>
<reference evidence="2 3" key="1">
    <citation type="journal article" date="2024" name="BMC Genomics">
        <title>Genome assembly of redclaw crayfish (Cherax quadricarinatus) provides insights into its immune adaptation and hypoxia tolerance.</title>
        <authorList>
            <person name="Liu Z."/>
            <person name="Zheng J."/>
            <person name="Li H."/>
            <person name="Fang K."/>
            <person name="Wang S."/>
            <person name="He J."/>
            <person name="Zhou D."/>
            <person name="Weng S."/>
            <person name="Chi M."/>
            <person name="Gu Z."/>
            <person name="He J."/>
            <person name="Li F."/>
            <person name="Wang M."/>
        </authorList>
    </citation>
    <scope>NUCLEOTIDE SEQUENCE [LARGE SCALE GENOMIC DNA]</scope>
    <source>
        <strain evidence="2">ZL_2023a</strain>
    </source>
</reference>
<sequence length="122" mass="13653">VVVGSTGDGGGSGWSYIVLFWLFCPPSSSGSCKLVLASCSVDEECIMMADREKLVKYEHFVNNVLREDLRILLEDREKLYENIAALSQLKQIIICISEDPHEEGLRTQVDLGSNFYIQAHVN</sequence>
<evidence type="ECO:0000313" key="3">
    <source>
        <dbReference type="Proteomes" id="UP001445076"/>
    </source>
</evidence>
<dbReference type="InterPro" id="IPR009053">
    <property type="entry name" value="Prefoldin"/>
</dbReference>
<dbReference type="Proteomes" id="UP001445076">
    <property type="component" value="Unassembled WGS sequence"/>
</dbReference>
<feature type="non-terminal residue" evidence="2">
    <location>
        <position position="1"/>
    </location>
</feature>
<keyword evidence="3" id="KW-1185">Reference proteome</keyword>
<dbReference type="GO" id="GO:0003714">
    <property type="term" value="F:transcription corepressor activity"/>
    <property type="evidence" value="ECO:0007669"/>
    <property type="project" value="InterPro"/>
</dbReference>
<dbReference type="EMBL" id="JARKIK010000074">
    <property type="protein sequence ID" value="KAK8727844.1"/>
    <property type="molecule type" value="Genomic_DNA"/>
</dbReference>
<name>A0AAW0WPC3_CHEQU</name>
<proteinExistence type="predicted"/>
<comment type="caution">
    <text evidence="2">The sequence shown here is derived from an EMBL/GenBank/DDBJ whole genome shotgun (WGS) entry which is preliminary data.</text>
</comment>
<gene>
    <name evidence="2" type="ORF">OTU49_009482</name>
</gene>
<evidence type="ECO:0000256" key="1">
    <source>
        <dbReference type="SAM" id="Coils"/>
    </source>
</evidence>
<dbReference type="InterPro" id="IPR003994">
    <property type="entry name" value="UXT"/>
</dbReference>